<dbReference type="EMBL" id="JARIHO010000036">
    <property type="protein sequence ID" value="KAJ7330867.1"/>
    <property type="molecule type" value="Genomic_DNA"/>
</dbReference>
<feature type="region of interest" description="Disordered" evidence="1">
    <location>
        <begin position="158"/>
        <end position="179"/>
    </location>
</feature>
<comment type="caution">
    <text evidence="2">The sequence shown here is derived from an EMBL/GenBank/DDBJ whole genome shotgun (WGS) entry which is preliminary data.</text>
</comment>
<dbReference type="Proteomes" id="UP001218218">
    <property type="component" value="Unassembled WGS sequence"/>
</dbReference>
<organism evidence="2 3">
    <name type="scientific">Mycena albidolilacea</name>
    <dbReference type="NCBI Taxonomy" id="1033008"/>
    <lineage>
        <taxon>Eukaryota</taxon>
        <taxon>Fungi</taxon>
        <taxon>Dikarya</taxon>
        <taxon>Basidiomycota</taxon>
        <taxon>Agaricomycotina</taxon>
        <taxon>Agaricomycetes</taxon>
        <taxon>Agaricomycetidae</taxon>
        <taxon>Agaricales</taxon>
        <taxon>Marasmiineae</taxon>
        <taxon>Mycenaceae</taxon>
        <taxon>Mycena</taxon>
    </lineage>
</organism>
<accession>A0AAD6ZNC7</accession>
<reference evidence="2" key="1">
    <citation type="submission" date="2023-03" db="EMBL/GenBank/DDBJ databases">
        <title>Massive genome expansion in bonnet fungi (Mycena s.s.) driven by repeated elements and novel gene families across ecological guilds.</title>
        <authorList>
            <consortium name="Lawrence Berkeley National Laboratory"/>
            <person name="Harder C.B."/>
            <person name="Miyauchi S."/>
            <person name="Viragh M."/>
            <person name="Kuo A."/>
            <person name="Thoen E."/>
            <person name="Andreopoulos B."/>
            <person name="Lu D."/>
            <person name="Skrede I."/>
            <person name="Drula E."/>
            <person name="Henrissat B."/>
            <person name="Morin E."/>
            <person name="Kohler A."/>
            <person name="Barry K."/>
            <person name="LaButti K."/>
            <person name="Morin E."/>
            <person name="Salamov A."/>
            <person name="Lipzen A."/>
            <person name="Mereny Z."/>
            <person name="Hegedus B."/>
            <person name="Baldrian P."/>
            <person name="Stursova M."/>
            <person name="Weitz H."/>
            <person name="Taylor A."/>
            <person name="Grigoriev I.V."/>
            <person name="Nagy L.G."/>
            <person name="Martin F."/>
            <person name="Kauserud H."/>
        </authorList>
    </citation>
    <scope>NUCLEOTIDE SEQUENCE</scope>
    <source>
        <strain evidence="2">CBHHK002</strain>
    </source>
</reference>
<gene>
    <name evidence="2" type="ORF">DFH08DRAFT_966623</name>
</gene>
<dbReference type="AlphaFoldDB" id="A0AAD6ZNC7"/>
<keyword evidence="3" id="KW-1185">Reference proteome</keyword>
<evidence type="ECO:0000313" key="2">
    <source>
        <dbReference type="EMBL" id="KAJ7330867.1"/>
    </source>
</evidence>
<evidence type="ECO:0000256" key="1">
    <source>
        <dbReference type="SAM" id="MobiDB-lite"/>
    </source>
</evidence>
<protein>
    <submittedName>
        <fullName evidence="2">Uncharacterized protein</fullName>
    </submittedName>
</protein>
<sequence length="179" mass="19634">MPSPCSLTQGTRRRSSNRSIVVWALDQQQSWRIHLPIALRNPKLHLQLVAESCALCPILVAHRVFELWLGEWAGWQIHVVGAAGNNTSIFARSPGAASNFICFDINIHHVVLDADAHAIADVLGQNGAWRGKYQSQVDDLESVVHTVIGAQRATFASSLPRSGNPRPRQGSTLSKFTVI</sequence>
<proteinExistence type="predicted"/>
<name>A0AAD6ZNC7_9AGAR</name>
<evidence type="ECO:0000313" key="3">
    <source>
        <dbReference type="Proteomes" id="UP001218218"/>
    </source>
</evidence>
<feature type="compositionally biased region" description="Polar residues" evidence="1">
    <location>
        <begin position="169"/>
        <end position="179"/>
    </location>
</feature>